<dbReference type="AlphaFoldDB" id="A0A812S623"/>
<dbReference type="SUPFAM" id="SSF52540">
    <property type="entry name" value="P-loop containing nucleoside triphosphate hydrolases"/>
    <property type="match status" value="1"/>
</dbReference>
<comment type="caution">
    <text evidence="12">The sequence shown here is derived from an EMBL/GenBank/DDBJ whole genome shotgun (WGS) entry which is preliminary data.</text>
</comment>
<evidence type="ECO:0000256" key="3">
    <source>
        <dbReference type="ARBA" id="ARBA00022692"/>
    </source>
</evidence>
<proteinExistence type="inferred from homology"/>
<dbReference type="EMBL" id="CAJNDS010002414">
    <property type="protein sequence ID" value="CAE7466209.1"/>
    <property type="molecule type" value="Genomic_DNA"/>
</dbReference>
<sequence>MVTAFFLLEWCLRVRVFGYRWFKDTEHLLDTFIVWSDLFKFFRIARMLRFVQLASAFEDLWKLRPQSVKKQGGSLYLEMLEAKNGRIGFQEFPSTASDGAKEAQQRFKGISASMLTLTRFMHGDDSQAIMDALVEELPFIWIFLWLFTAMSSFVLLNLVTAVIVQHAMDMSKGDEKEMAILRKREQEREMKELEEPAAQMFREIDEDGSGIVSLAEFEEAFKDQAICDKFLMLGLKKEQAMELFSLLDTGGEGELDLSEFMQGMSQLKGVAKNKDMVMLTKGIERLGKGIIRMGESMGVQCKLDGASKMEPLRSSCPFLEQEARLHLSYDVSNSVYLEVQSNEEPLFSYMLRFVSKSVQDARSIRADMGKGRGLGADDDEIDDLLVMVKGKGKVGGASRKRKREVQMPSGNIGLGWHSFDFQWDEGKTSKVTVVLQRIGHPTGDGPSFFTSLVLFVEGADQTPLLKLCQKAADNETKQKANRVSLWRFDTKYHFWSRISRRMARSLDSIVLEEGVKRPLLDDLEWFLKDETRTFYAKHGIPYHRCYLLHGEPGTGKTSFMNSVAGHIQRNLCFIQMDKHMTDDTFRNAMTQLPALSMVVLEDVDALFTNHREADHNNSSLSFSGFLNCLDGLGAPDDVVIFMTTNHPDKLDPAVMRPGRIDLKAEFKKPNKDVASKYFLTFYPGAEDAATAFGTSVGGRIAERKVSMAQLQHFFLACHRHGFDAAKAAQYINDFTFDEPRASLFSSYG</sequence>
<dbReference type="InterPro" id="IPR002048">
    <property type="entry name" value="EF_hand_dom"/>
</dbReference>
<name>A0A812S623_9DINO</name>
<feature type="signal peptide" evidence="10">
    <location>
        <begin position="1"/>
        <end position="18"/>
    </location>
</feature>
<dbReference type="GO" id="GO:0016887">
    <property type="term" value="F:ATP hydrolysis activity"/>
    <property type="evidence" value="ECO:0007669"/>
    <property type="project" value="InterPro"/>
</dbReference>
<evidence type="ECO:0000256" key="2">
    <source>
        <dbReference type="ARBA" id="ARBA00007448"/>
    </source>
</evidence>
<keyword evidence="7 9" id="KW-1133">Transmembrane helix</keyword>
<dbReference type="SUPFAM" id="SSF47473">
    <property type="entry name" value="EF-hand"/>
    <property type="match status" value="1"/>
</dbReference>
<evidence type="ECO:0000256" key="10">
    <source>
        <dbReference type="SAM" id="SignalP"/>
    </source>
</evidence>
<dbReference type="InterPro" id="IPR018247">
    <property type="entry name" value="EF_Hand_1_Ca_BS"/>
</dbReference>
<evidence type="ECO:0000256" key="7">
    <source>
        <dbReference type="ARBA" id="ARBA00022989"/>
    </source>
</evidence>
<accession>A0A812S623</accession>
<dbReference type="PANTHER" id="PTHR23070">
    <property type="entry name" value="BCS1 AAA-TYPE ATPASE"/>
    <property type="match status" value="1"/>
</dbReference>
<protein>
    <submittedName>
        <fullName evidence="12">BCS1 protein</fullName>
    </submittedName>
</protein>
<dbReference type="PROSITE" id="PS00674">
    <property type="entry name" value="AAA"/>
    <property type="match status" value="1"/>
</dbReference>
<keyword evidence="8 9" id="KW-0472">Membrane</keyword>
<dbReference type="Pfam" id="PF00520">
    <property type="entry name" value="Ion_trans"/>
    <property type="match status" value="1"/>
</dbReference>
<dbReference type="Pfam" id="PF13499">
    <property type="entry name" value="EF-hand_7"/>
    <property type="match status" value="1"/>
</dbReference>
<dbReference type="Proteomes" id="UP000604046">
    <property type="component" value="Unassembled WGS sequence"/>
</dbReference>
<dbReference type="PROSITE" id="PS50222">
    <property type="entry name" value="EF_HAND_2"/>
    <property type="match status" value="2"/>
</dbReference>
<evidence type="ECO:0000256" key="4">
    <source>
        <dbReference type="ARBA" id="ARBA00022741"/>
    </source>
</evidence>
<keyword evidence="13" id="KW-1185">Reference proteome</keyword>
<keyword evidence="4" id="KW-0547">Nucleotide-binding</keyword>
<dbReference type="Gene3D" id="1.10.238.10">
    <property type="entry name" value="EF-hand"/>
    <property type="match status" value="1"/>
</dbReference>
<dbReference type="GO" id="GO:0005524">
    <property type="term" value="F:ATP binding"/>
    <property type="evidence" value="ECO:0007669"/>
    <property type="project" value="UniProtKB-KW"/>
</dbReference>
<dbReference type="OrthoDB" id="10251412at2759"/>
<dbReference type="SMART" id="SM00382">
    <property type="entry name" value="AAA"/>
    <property type="match status" value="1"/>
</dbReference>
<keyword evidence="10" id="KW-0732">Signal</keyword>
<dbReference type="Pfam" id="PF25426">
    <property type="entry name" value="AAA_lid_BCS1"/>
    <property type="match status" value="1"/>
</dbReference>
<feature type="chain" id="PRO_5032583373" evidence="10">
    <location>
        <begin position="19"/>
        <end position="748"/>
    </location>
</feature>
<dbReference type="CDD" id="cd00051">
    <property type="entry name" value="EFh"/>
    <property type="match status" value="1"/>
</dbReference>
<evidence type="ECO:0000256" key="9">
    <source>
        <dbReference type="SAM" id="Phobius"/>
    </source>
</evidence>
<dbReference type="Gene3D" id="1.10.287.70">
    <property type="match status" value="1"/>
</dbReference>
<reference evidence="12" key="1">
    <citation type="submission" date="2021-02" db="EMBL/GenBank/DDBJ databases">
        <authorList>
            <person name="Dougan E. K."/>
            <person name="Rhodes N."/>
            <person name="Thang M."/>
            <person name="Chan C."/>
        </authorList>
    </citation>
    <scope>NUCLEOTIDE SEQUENCE</scope>
</reference>
<dbReference type="InterPro" id="IPR050747">
    <property type="entry name" value="Mitochondrial_chaperone_BCS1"/>
</dbReference>
<dbReference type="InterPro" id="IPR003959">
    <property type="entry name" value="ATPase_AAA_core"/>
</dbReference>
<dbReference type="InterPro" id="IPR003960">
    <property type="entry name" value="ATPase_AAA_CS"/>
</dbReference>
<evidence type="ECO:0000313" key="13">
    <source>
        <dbReference type="Proteomes" id="UP000604046"/>
    </source>
</evidence>
<dbReference type="Pfam" id="PF00004">
    <property type="entry name" value="AAA"/>
    <property type="match status" value="1"/>
</dbReference>
<gene>
    <name evidence="12" type="primary">BCS1</name>
    <name evidence="12" type="ORF">SNAT2548_LOCUS26043</name>
</gene>
<dbReference type="GO" id="GO:0005216">
    <property type="term" value="F:monoatomic ion channel activity"/>
    <property type="evidence" value="ECO:0007669"/>
    <property type="project" value="InterPro"/>
</dbReference>
<keyword evidence="3 9" id="KW-0812">Transmembrane</keyword>
<dbReference type="GO" id="GO:0016020">
    <property type="term" value="C:membrane"/>
    <property type="evidence" value="ECO:0007669"/>
    <property type="project" value="UniProtKB-SubCell"/>
</dbReference>
<dbReference type="InterPro" id="IPR003593">
    <property type="entry name" value="AAA+_ATPase"/>
</dbReference>
<evidence type="ECO:0000313" key="12">
    <source>
        <dbReference type="EMBL" id="CAE7466209.1"/>
    </source>
</evidence>
<feature type="domain" description="EF-hand" evidence="11">
    <location>
        <begin position="235"/>
        <end position="270"/>
    </location>
</feature>
<organism evidence="12 13">
    <name type="scientific">Symbiodinium natans</name>
    <dbReference type="NCBI Taxonomy" id="878477"/>
    <lineage>
        <taxon>Eukaryota</taxon>
        <taxon>Sar</taxon>
        <taxon>Alveolata</taxon>
        <taxon>Dinophyceae</taxon>
        <taxon>Suessiales</taxon>
        <taxon>Symbiodiniaceae</taxon>
        <taxon>Symbiodinium</taxon>
    </lineage>
</organism>
<dbReference type="PROSITE" id="PS00018">
    <property type="entry name" value="EF_HAND_1"/>
    <property type="match status" value="1"/>
</dbReference>
<dbReference type="InterPro" id="IPR057495">
    <property type="entry name" value="AAA_lid_BCS1"/>
</dbReference>
<evidence type="ECO:0000256" key="6">
    <source>
        <dbReference type="ARBA" id="ARBA00022840"/>
    </source>
</evidence>
<evidence type="ECO:0000259" key="11">
    <source>
        <dbReference type="PROSITE" id="PS50222"/>
    </source>
</evidence>
<evidence type="ECO:0000256" key="8">
    <source>
        <dbReference type="ARBA" id="ARBA00023136"/>
    </source>
</evidence>
<keyword evidence="6" id="KW-0067">ATP-binding</keyword>
<dbReference type="GO" id="GO:0005509">
    <property type="term" value="F:calcium ion binding"/>
    <property type="evidence" value="ECO:0007669"/>
    <property type="project" value="InterPro"/>
</dbReference>
<feature type="transmembrane region" description="Helical" evidence="9">
    <location>
        <begin position="139"/>
        <end position="164"/>
    </location>
</feature>
<keyword evidence="5" id="KW-0106">Calcium</keyword>
<comment type="subcellular location">
    <subcellularLocation>
        <location evidence="1">Membrane</location>
        <topology evidence="1">Multi-pass membrane protein</topology>
    </subcellularLocation>
</comment>
<evidence type="ECO:0000256" key="5">
    <source>
        <dbReference type="ARBA" id="ARBA00022837"/>
    </source>
</evidence>
<dbReference type="InterPro" id="IPR027417">
    <property type="entry name" value="P-loop_NTPase"/>
</dbReference>
<dbReference type="SMART" id="SM00054">
    <property type="entry name" value="EFh"/>
    <property type="match status" value="2"/>
</dbReference>
<feature type="domain" description="EF-hand" evidence="11">
    <location>
        <begin position="192"/>
        <end position="227"/>
    </location>
</feature>
<dbReference type="Gene3D" id="3.40.50.300">
    <property type="entry name" value="P-loop containing nucleotide triphosphate hydrolases"/>
    <property type="match status" value="1"/>
</dbReference>
<dbReference type="InterPro" id="IPR005821">
    <property type="entry name" value="Ion_trans_dom"/>
</dbReference>
<evidence type="ECO:0000256" key="1">
    <source>
        <dbReference type="ARBA" id="ARBA00004141"/>
    </source>
</evidence>
<dbReference type="InterPro" id="IPR011992">
    <property type="entry name" value="EF-hand-dom_pair"/>
</dbReference>
<comment type="similarity">
    <text evidence="2">Belongs to the AAA ATPase family. BCS1 subfamily.</text>
</comment>